<keyword evidence="5" id="KW-0326">Glycosidase</keyword>
<evidence type="ECO:0000256" key="6">
    <source>
        <dbReference type="PIRSR" id="PIRSR625705-1"/>
    </source>
</evidence>
<dbReference type="GO" id="GO:0030203">
    <property type="term" value="P:glycosaminoglycan metabolic process"/>
    <property type="evidence" value="ECO:0007669"/>
    <property type="project" value="TreeGrafter"/>
</dbReference>
<dbReference type="GO" id="GO:0005975">
    <property type="term" value="P:carbohydrate metabolic process"/>
    <property type="evidence" value="ECO:0007669"/>
    <property type="project" value="InterPro"/>
</dbReference>
<dbReference type="InterPro" id="IPR029018">
    <property type="entry name" value="Hex-like_dom2"/>
</dbReference>
<evidence type="ECO:0000256" key="1">
    <source>
        <dbReference type="ARBA" id="ARBA00001231"/>
    </source>
</evidence>
<dbReference type="SUPFAM" id="SSF51445">
    <property type="entry name" value="(Trans)glycosidases"/>
    <property type="match status" value="1"/>
</dbReference>
<evidence type="ECO:0000313" key="11">
    <source>
        <dbReference type="EMBL" id="GKI20267.1"/>
    </source>
</evidence>
<dbReference type="Proteomes" id="UP001055105">
    <property type="component" value="Unassembled WGS sequence"/>
</dbReference>
<dbReference type="CDD" id="cd06563">
    <property type="entry name" value="GH20_chitobiase-like"/>
    <property type="match status" value="1"/>
</dbReference>
<evidence type="ECO:0000259" key="10">
    <source>
        <dbReference type="Pfam" id="PF02838"/>
    </source>
</evidence>
<dbReference type="RefSeq" id="WP_244077048.1">
    <property type="nucleotide sequence ID" value="NZ_AP025581.1"/>
</dbReference>
<name>A0AA37KQE8_9BACT</name>
<feature type="domain" description="F5/8 type C" evidence="9">
    <location>
        <begin position="571"/>
        <end position="677"/>
    </location>
</feature>
<dbReference type="InterPro" id="IPR008979">
    <property type="entry name" value="Galactose-bd-like_sf"/>
</dbReference>
<feature type="signal peptide" evidence="7">
    <location>
        <begin position="1"/>
        <end position="16"/>
    </location>
</feature>
<reference evidence="11" key="1">
    <citation type="submission" date="2022-01" db="EMBL/GenBank/DDBJ databases">
        <title>Novel bile acid biosynthetic pathways are enriched in the microbiome of centenarians.</title>
        <authorList>
            <person name="Sato Y."/>
            <person name="Atarashi K."/>
            <person name="Plichta R.D."/>
            <person name="Arai Y."/>
            <person name="Sasajima S."/>
            <person name="Kearney M.S."/>
            <person name="Suda W."/>
            <person name="Takeshita K."/>
            <person name="Sasaki T."/>
            <person name="Okamoto S."/>
            <person name="Skelly N.A."/>
            <person name="Okamura Y."/>
            <person name="Vlamakis H."/>
            <person name="Li Y."/>
            <person name="Tanoue T."/>
            <person name="Takei H."/>
            <person name="Nittono H."/>
            <person name="Narushima S."/>
            <person name="Irie J."/>
            <person name="Itoh H."/>
            <person name="Moriya K."/>
            <person name="Sugiura Y."/>
            <person name="Suematsu M."/>
            <person name="Moritoki N."/>
            <person name="Shibata S."/>
            <person name="Littman R.D."/>
            <person name="Fischbach A.M."/>
            <person name="Uwamino Y."/>
            <person name="Inoue T."/>
            <person name="Honda A."/>
            <person name="Hattori M."/>
            <person name="Murai T."/>
            <person name="Xavier J.R."/>
            <person name="Hirose N."/>
            <person name="Honda K."/>
        </authorList>
    </citation>
    <scope>NUCLEOTIDE SEQUENCE</scope>
    <source>
        <strain evidence="11">CE91-St16</strain>
    </source>
</reference>
<organism evidence="11 12">
    <name type="scientific">Alistipes finegoldii</name>
    <dbReference type="NCBI Taxonomy" id="214856"/>
    <lineage>
        <taxon>Bacteria</taxon>
        <taxon>Pseudomonadati</taxon>
        <taxon>Bacteroidota</taxon>
        <taxon>Bacteroidia</taxon>
        <taxon>Bacteroidales</taxon>
        <taxon>Rikenellaceae</taxon>
        <taxon>Alistipes</taxon>
    </lineage>
</organism>
<sequence length="686" mass="76886">MKPRLLLFTAACMLFAACGNSRGDLSTGIIPAPQQVAWGDGAFRMPSTLLFATNLEGQAKADLEAWMRRSGDGFFPVSFAEAAGDDIPVLYLLLAEGGAPESYRLDVARGKITVTAPDAAGLFYGLQSLGQLAERCGRRIPAVVIEDAPRFGYRGFMLDVSRHFRDKEFVKRQLDLLARYKFNRFHWHLTDGAGWRIEIKKYPVLTDIAAWRPYPDWEGWNFGGKRYCRRDDPAADGGYYTQDEIREVVEYARALHIEVIPEIEMPGHSEEVLAVFPELSCSGKPYLNSDFCIGNEQTFEFLENVLSEVIGLFPSEYIHIGGDEASKQGWRTCPKCAARMRKEGLKDVDELQSYMIRRIETFLNAKGRRLLGWDEILEGGLAPDATVMSWRGTEGGIAAAAAGHHAVMTPSNYCYLDFCQDDPTTEPVAAAAFLTLEQAYSYDPAPDSLGAGVVPMILGVQGNLWCEHVPTAEHAEHMMWPRLLAVAEVGWSAPERKDYDDFYARALDAVAWLQERGYHPFDQKNAVGPRPESLEPLRCLSTGKTVIYHTPYSPKYAAAGDGSLTDGLRGGWNYGDRRWLGWLDTDVDLVVDLGERQPVRRIAADFMQGFYADIWMPRAVEFSVSDDNEHFTPLATVGNDIPVEFKQDCYREFGWTGQTEARYVRLKARHNGRPGGWIFTDEIIVE</sequence>
<dbReference type="GO" id="GO:0016020">
    <property type="term" value="C:membrane"/>
    <property type="evidence" value="ECO:0007669"/>
    <property type="project" value="TreeGrafter"/>
</dbReference>
<dbReference type="EC" id="3.2.1.52" evidence="3"/>
<dbReference type="PRINTS" id="PR00738">
    <property type="entry name" value="GLHYDRLASE20"/>
</dbReference>
<evidence type="ECO:0000256" key="2">
    <source>
        <dbReference type="ARBA" id="ARBA00006285"/>
    </source>
</evidence>
<keyword evidence="7" id="KW-0732">Signal</keyword>
<dbReference type="Pfam" id="PF02838">
    <property type="entry name" value="Glyco_hydro_20b"/>
    <property type="match status" value="1"/>
</dbReference>
<gene>
    <name evidence="11" type="ORF">CE91St16_31750</name>
</gene>
<feature type="domain" description="Beta-hexosaminidase bacterial type N-terminal" evidence="10">
    <location>
        <begin position="28"/>
        <end position="148"/>
    </location>
</feature>
<dbReference type="PROSITE" id="PS51257">
    <property type="entry name" value="PROKAR_LIPOPROTEIN"/>
    <property type="match status" value="1"/>
</dbReference>
<dbReference type="InterPro" id="IPR017853">
    <property type="entry name" value="GH"/>
</dbReference>
<dbReference type="PANTHER" id="PTHR22600:SF57">
    <property type="entry name" value="BETA-N-ACETYLHEXOSAMINIDASE"/>
    <property type="match status" value="1"/>
</dbReference>
<dbReference type="Gene3D" id="3.20.20.80">
    <property type="entry name" value="Glycosidases"/>
    <property type="match status" value="1"/>
</dbReference>
<comment type="similarity">
    <text evidence="2">Belongs to the glycosyl hydrolase 20 family.</text>
</comment>
<dbReference type="InterPro" id="IPR015883">
    <property type="entry name" value="Glyco_hydro_20_cat"/>
</dbReference>
<dbReference type="SUPFAM" id="SSF55545">
    <property type="entry name" value="beta-N-acetylhexosaminidase-like domain"/>
    <property type="match status" value="1"/>
</dbReference>
<evidence type="ECO:0000256" key="7">
    <source>
        <dbReference type="SAM" id="SignalP"/>
    </source>
</evidence>
<evidence type="ECO:0000313" key="12">
    <source>
        <dbReference type="Proteomes" id="UP001055105"/>
    </source>
</evidence>
<feature type="chain" id="PRO_5041354208" description="beta-N-acetylhexosaminidase" evidence="7">
    <location>
        <begin position="17"/>
        <end position="686"/>
    </location>
</feature>
<protein>
    <recommendedName>
        <fullName evidence="3">beta-N-acetylhexosaminidase</fullName>
        <ecNumber evidence="3">3.2.1.52</ecNumber>
    </recommendedName>
</protein>
<dbReference type="InterPro" id="IPR015882">
    <property type="entry name" value="HEX_bac_N"/>
</dbReference>
<dbReference type="InterPro" id="IPR025705">
    <property type="entry name" value="Beta_hexosaminidase_sua/sub"/>
</dbReference>
<feature type="active site" description="Proton donor" evidence="6">
    <location>
        <position position="324"/>
    </location>
</feature>
<dbReference type="SUPFAM" id="SSF49785">
    <property type="entry name" value="Galactose-binding domain-like"/>
    <property type="match status" value="1"/>
</dbReference>
<dbReference type="PANTHER" id="PTHR22600">
    <property type="entry name" value="BETA-HEXOSAMINIDASE"/>
    <property type="match status" value="1"/>
</dbReference>
<dbReference type="AlphaFoldDB" id="A0AA37KQE8"/>
<evidence type="ECO:0000256" key="4">
    <source>
        <dbReference type="ARBA" id="ARBA00022801"/>
    </source>
</evidence>
<dbReference type="Gene3D" id="3.30.379.10">
    <property type="entry name" value="Chitobiase/beta-hexosaminidase domain 2-like"/>
    <property type="match status" value="1"/>
</dbReference>
<evidence type="ECO:0000259" key="9">
    <source>
        <dbReference type="Pfam" id="PF00754"/>
    </source>
</evidence>
<dbReference type="Pfam" id="PF00754">
    <property type="entry name" value="F5_F8_type_C"/>
    <property type="match status" value="1"/>
</dbReference>
<accession>A0AA37KQE8</accession>
<proteinExistence type="inferred from homology"/>
<evidence type="ECO:0000256" key="5">
    <source>
        <dbReference type="ARBA" id="ARBA00023295"/>
    </source>
</evidence>
<feature type="domain" description="Glycoside hydrolase family 20 catalytic" evidence="8">
    <location>
        <begin position="151"/>
        <end position="493"/>
    </location>
</feature>
<keyword evidence="4" id="KW-0378">Hydrolase</keyword>
<comment type="catalytic activity">
    <reaction evidence="1">
        <text>Hydrolysis of terminal non-reducing N-acetyl-D-hexosamine residues in N-acetyl-beta-D-hexosaminides.</text>
        <dbReference type="EC" id="3.2.1.52"/>
    </reaction>
</comment>
<dbReference type="Gene3D" id="2.60.120.260">
    <property type="entry name" value="Galactose-binding domain-like"/>
    <property type="match status" value="1"/>
</dbReference>
<dbReference type="InterPro" id="IPR000421">
    <property type="entry name" value="FA58C"/>
</dbReference>
<comment type="caution">
    <text evidence="11">The sequence shown here is derived from an EMBL/GenBank/DDBJ whole genome shotgun (WGS) entry which is preliminary data.</text>
</comment>
<dbReference type="EMBL" id="BQOL01000002">
    <property type="protein sequence ID" value="GKI20267.1"/>
    <property type="molecule type" value="Genomic_DNA"/>
</dbReference>
<dbReference type="GO" id="GO:0004563">
    <property type="term" value="F:beta-N-acetylhexosaminidase activity"/>
    <property type="evidence" value="ECO:0007669"/>
    <property type="project" value="UniProtKB-EC"/>
</dbReference>
<evidence type="ECO:0000259" key="8">
    <source>
        <dbReference type="Pfam" id="PF00728"/>
    </source>
</evidence>
<dbReference type="Pfam" id="PF00728">
    <property type="entry name" value="Glyco_hydro_20"/>
    <property type="match status" value="1"/>
</dbReference>
<evidence type="ECO:0000256" key="3">
    <source>
        <dbReference type="ARBA" id="ARBA00012663"/>
    </source>
</evidence>